<name>A0A9J6EWV8_RHIMP</name>
<comment type="caution">
    <text evidence="1">The sequence shown here is derived from an EMBL/GenBank/DDBJ whole genome shotgun (WGS) entry which is preliminary data.</text>
</comment>
<dbReference type="Proteomes" id="UP000821866">
    <property type="component" value="Chromosome 1"/>
</dbReference>
<keyword evidence="2" id="KW-1185">Reference proteome</keyword>
<organism evidence="1 2">
    <name type="scientific">Rhipicephalus microplus</name>
    <name type="common">Cattle tick</name>
    <name type="synonym">Boophilus microplus</name>
    <dbReference type="NCBI Taxonomy" id="6941"/>
    <lineage>
        <taxon>Eukaryota</taxon>
        <taxon>Metazoa</taxon>
        <taxon>Ecdysozoa</taxon>
        <taxon>Arthropoda</taxon>
        <taxon>Chelicerata</taxon>
        <taxon>Arachnida</taxon>
        <taxon>Acari</taxon>
        <taxon>Parasitiformes</taxon>
        <taxon>Ixodida</taxon>
        <taxon>Ixodoidea</taxon>
        <taxon>Ixodidae</taxon>
        <taxon>Rhipicephalinae</taxon>
        <taxon>Rhipicephalus</taxon>
        <taxon>Boophilus</taxon>
    </lineage>
</organism>
<dbReference type="Gene3D" id="3.40.50.2300">
    <property type="match status" value="1"/>
</dbReference>
<dbReference type="AlphaFoldDB" id="A0A9J6EWV8"/>
<dbReference type="VEuPathDB" id="VectorBase:LOC119170039"/>
<reference evidence="1" key="1">
    <citation type="journal article" date="2020" name="Cell">
        <title>Large-Scale Comparative Analyses of Tick Genomes Elucidate Their Genetic Diversity and Vector Capacities.</title>
        <authorList>
            <consortium name="Tick Genome and Microbiome Consortium (TIGMIC)"/>
            <person name="Jia N."/>
            <person name="Wang J."/>
            <person name="Shi W."/>
            <person name="Du L."/>
            <person name="Sun Y."/>
            <person name="Zhan W."/>
            <person name="Jiang J.F."/>
            <person name="Wang Q."/>
            <person name="Zhang B."/>
            <person name="Ji P."/>
            <person name="Bell-Sakyi L."/>
            <person name="Cui X.M."/>
            <person name="Yuan T.T."/>
            <person name="Jiang B.G."/>
            <person name="Yang W.F."/>
            <person name="Lam T.T."/>
            <person name="Chang Q.C."/>
            <person name="Ding S.J."/>
            <person name="Wang X.J."/>
            <person name="Zhu J.G."/>
            <person name="Ruan X.D."/>
            <person name="Zhao L."/>
            <person name="Wei J.T."/>
            <person name="Ye R.Z."/>
            <person name="Que T.C."/>
            <person name="Du C.H."/>
            <person name="Zhou Y.H."/>
            <person name="Cheng J.X."/>
            <person name="Dai P.F."/>
            <person name="Guo W.B."/>
            <person name="Han X.H."/>
            <person name="Huang E.J."/>
            <person name="Li L.F."/>
            <person name="Wei W."/>
            <person name="Gao Y.C."/>
            <person name="Liu J.Z."/>
            <person name="Shao H.Z."/>
            <person name="Wang X."/>
            <person name="Wang C.C."/>
            <person name="Yang T.C."/>
            <person name="Huo Q.B."/>
            <person name="Li W."/>
            <person name="Chen H.Y."/>
            <person name="Chen S.E."/>
            <person name="Zhou L.G."/>
            <person name="Ni X.B."/>
            <person name="Tian J.H."/>
            <person name="Sheng Y."/>
            <person name="Liu T."/>
            <person name="Pan Y.S."/>
            <person name="Xia L.Y."/>
            <person name="Li J."/>
            <person name="Zhao F."/>
            <person name="Cao W.C."/>
        </authorList>
    </citation>
    <scope>NUCLEOTIDE SEQUENCE</scope>
    <source>
        <strain evidence="1">Rmic-2018</strain>
    </source>
</reference>
<gene>
    <name evidence="1" type="ORF">HPB51_002753</name>
</gene>
<dbReference type="EMBL" id="JABSTU010000001">
    <property type="protein sequence ID" value="KAH8038629.1"/>
    <property type="molecule type" value="Genomic_DNA"/>
</dbReference>
<proteinExistence type="predicted"/>
<accession>A0A9J6EWV8</accession>
<reference evidence="1" key="2">
    <citation type="submission" date="2021-09" db="EMBL/GenBank/DDBJ databases">
        <authorList>
            <person name="Jia N."/>
            <person name="Wang J."/>
            <person name="Shi W."/>
            <person name="Du L."/>
            <person name="Sun Y."/>
            <person name="Zhan W."/>
            <person name="Jiang J."/>
            <person name="Wang Q."/>
            <person name="Zhang B."/>
            <person name="Ji P."/>
            <person name="Sakyi L.B."/>
            <person name="Cui X."/>
            <person name="Yuan T."/>
            <person name="Jiang B."/>
            <person name="Yang W."/>
            <person name="Lam T.T.-Y."/>
            <person name="Chang Q."/>
            <person name="Ding S."/>
            <person name="Wang X."/>
            <person name="Zhu J."/>
            <person name="Ruan X."/>
            <person name="Zhao L."/>
            <person name="Wei J."/>
            <person name="Que T."/>
            <person name="Du C."/>
            <person name="Cheng J."/>
            <person name="Dai P."/>
            <person name="Han X."/>
            <person name="Huang E."/>
            <person name="Gao Y."/>
            <person name="Liu J."/>
            <person name="Shao H."/>
            <person name="Ye R."/>
            <person name="Li L."/>
            <person name="Wei W."/>
            <person name="Wang X."/>
            <person name="Wang C."/>
            <person name="Huo Q."/>
            <person name="Li W."/>
            <person name="Guo W."/>
            <person name="Chen H."/>
            <person name="Chen S."/>
            <person name="Zhou L."/>
            <person name="Zhou L."/>
            <person name="Ni X."/>
            <person name="Tian J."/>
            <person name="Zhou Y."/>
            <person name="Sheng Y."/>
            <person name="Liu T."/>
            <person name="Pan Y."/>
            <person name="Xia L."/>
            <person name="Li J."/>
            <person name="Zhao F."/>
            <person name="Cao W."/>
        </authorList>
    </citation>
    <scope>NUCLEOTIDE SEQUENCE</scope>
    <source>
        <strain evidence="1">Rmic-2018</strain>
        <tissue evidence="1">Larvae</tissue>
    </source>
</reference>
<sequence>MVLTRGSVNEHTGCSPTFASSSLTTCWINEIVGRSSDGRGFHASMQLHKSISGPRSLTGYRVMCLPMSAVLVLFGAVLVAPTATAAAPGDTTSEPACPAPRRGDDGVLLESDADVFLGAFVQAHEPARDALLGCGLPLAQGVETLELFKWAVGLLNRDQGFVPGVKIGELITEDFVWFEATPVHAGLSAGNMNARILQGMRVFDSCGHKARAYLQLDALLPVLRGNSETCVSTANSSRVIGTLMTSTLRNEELIAGLLRDHDVPTIPLESSAIAPPEYLAKVIEDRCEHTKKFSANRRRTWLARIKRAHSDEQNGTVLVCGAYFVGGKPSRLFDETNPDRVRRLCNSATAPSIQALRGMSTRKIGVTISSKQSSKGADDMPDAAIVDSAAEPASQTCAAADAPALPLTVHILTKKQTILHYEPFCPEEIIHGSTRMSTLHFHPSFAPLPL</sequence>
<evidence type="ECO:0000313" key="2">
    <source>
        <dbReference type="Proteomes" id="UP000821866"/>
    </source>
</evidence>
<evidence type="ECO:0000313" key="1">
    <source>
        <dbReference type="EMBL" id="KAH8038629.1"/>
    </source>
</evidence>
<protein>
    <submittedName>
        <fullName evidence="1">Uncharacterized protein</fullName>
    </submittedName>
</protein>